<dbReference type="GO" id="GO:0006308">
    <property type="term" value="P:DNA catabolic process"/>
    <property type="evidence" value="ECO:0007669"/>
    <property type="project" value="UniProtKB-UniRule"/>
</dbReference>
<dbReference type="Proteomes" id="UP000727993">
    <property type="component" value="Unassembled WGS sequence"/>
</dbReference>
<dbReference type="GO" id="GO:0009318">
    <property type="term" value="C:exodeoxyribonuclease VII complex"/>
    <property type="evidence" value="ECO:0007669"/>
    <property type="project" value="UniProtKB-UniRule"/>
</dbReference>
<dbReference type="SUPFAM" id="SSF116842">
    <property type="entry name" value="XseB-like"/>
    <property type="match status" value="1"/>
</dbReference>
<dbReference type="InterPro" id="IPR037004">
    <property type="entry name" value="Exonuc_VII_ssu_sf"/>
</dbReference>
<keyword evidence="4 8" id="KW-0378">Hydrolase</keyword>
<dbReference type="EC" id="3.1.11.6" evidence="6"/>
<dbReference type="AlphaFoldDB" id="A0A936NBY1"/>
<feature type="compositionally biased region" description="Low complexity" evidence="7">
    <location>
        <begin position="1"/>
        <end position="17"/>
    </location>
</feature>
<evidence type="ECO:0000256" key="1">
    <source>
        <dbReference type="ARBA" id="ARBA00009998"/>
    </source>
</evidence>
<dbReference type="InterPro" id="IPR003761">
    <property type="entry name" value="Exonuc_VII_S"/>
</dbReference>
<keyword evidence="2" id="KW-0963">Cytoplasm</keyword>
<evidence type="ECO:0000313" key="8">
    <source>
        <dbReference type="EMBL" id="MBK9296844.1"/>
    </source>
</evidence>
<comment type="caution">
    <text evidence="8">The sequence shown here is derived from an EMBL/GenBank/DDBJ whole genome shotgun (WGS) entry which is preliminary data.</text>
</comment>
<evidence type="ECO:0000256" key="2">
    <source>
        <dbReference type="ARBA" id="ARBA00022490"/>
    </source>
</evidence>
<protein>
    <recommendedName>
        <fullName evidence="6">Exodeoxyribonuclease VII small subunit</fullName>
        <ecNumber evidence="6">3.1.11.6</ecNumber>
    </recommendedName>
</protein>
<reference evidence="8 9" key="1">
    <citation type="submission" date="2020-10" db="EMBL/GenBank/DDBJ databases">
        <title>Connecting structure to function with the recovery of over 1000 high-quality activated sludge metagenome-assembled genomes encoding full-length rRNA genes using long-read sequencing.</title>
        <authorList>
            <person name="Singleton C.M."/>
            <person name="Petriglieri F."/>
            <person name="Kristensen J.M."/>
            <person name="Kirkegaard R.H."/>
            <person name="Michaelsen T.Y."/>
            <person name="Andersen M.H."/>
            <person name="Karst S.M."/>
            <person name="Dueholm M.S."/>
            <person name="Nielsen P.H."/>
            <person name="Albertsen M."/>
        </authorList>
    </citation>
    <scope>NUCLEOTIDE SEQUENCE [LARGE SCALE GENOMIC DNA]</scope>
    <source>
        <strain evidence="8">Lyne_18-Q3-R50-59_MAXAC.006</strain>
    </source>
</reference>
<evidence type="ECO:0000256" key="6">
    <source>
        <dbReference type="NCBIfam" id="TIGR01280"/>
    </source>
</evidence>
<organism evidence="8 9">
    <name type="scientific">Candidatus Neomicrothrix subdominans</name>
    <dbReference type="NCBI Taxonomy" id="2954438"/>
    <lineage>
        <taxon>Bacteria</taxon>
        <taxon>Bacillati</taxon>
        <taxon>Actinomycetota</taxon>
        <taxon>Acidimicrobiia</taxon>
        <taxon>Acidimicrobiales</taxon>
        <taxon>Microthrixaceae</taxon>
        <taxon>Candidatus Neomicrothrix</taxon>
    </lineage>
</organism>
<proteinExistence type="inferred from homology"/>
<dbReference type="GO" id="GO:0008855">
    <property type="term" value="F:exodeoxyribonuclease VII activity"/>
    <property type="evidence" value="ECO:0007669"/>
    <property type="project" value="UniProtKB-UniRule"/>
</dbReference>
<accession>A0A936NBY1</accession>
<gene>
    <name evidence="8" type="primary">xseB</name>
    <name evidence="8" type="ORF">IPN02_08405</name>
</gene>
<name>A0A936NBY1_9ACTN</name>
<dbReference type="Gene3D" id="1.10.287.1040">
    <property type="entry name" value="Exonuclease VII, small subunit"/>
    <property type="match status" value="1"/>
</dbReference>
<evidence type="ECO:0000256" key="4">
    <source>
        <dbReference type="ARBA" id="ARBA00022801"/>
    </source>
</evidence>
<keyword evidence="5" id="KW-0269">Exonuclease</keyword>
<dbReference type="Pfam" id="PF02609">
    <property type="entry name" value="Exonuc_VII_S"/>
    <property type="match status" value="1"/>
</dbReference>
<evidence type="ECO:0000313" key="9">
    <source>
        <dbReference type="Proteomes" id="UP000727993"/>
    </source>
</evidence>
<sequence length="90" mass="9627">MNETTPTSAESTTEAATGDPTGAELGWAEAMGELSGILAELERDDVDLDVLADRVERAAWLISVCRERIAGTRLRVDELVADLIPEDPTG</sequence>
<dbReference type="EMBL" id="JADJZA010000006">
    <property type="protein sequence ID" value="MBK9296844.1"/>
    <property type="molecule type" value="Genomic_DNA"/>
</dbReference>
<evidence type="ECO:0000256" key="5">
    <source>
        <dbReference type="ARBA" id="ARBA00022839"/>
    </source>
</evidence>
<feature type="region of interest" description="Disordered" evidence="7">
    <location>
        <begin position="1"/>
        <end position="23"/>
    </location>
</feature>
<keyword evidence="3" id="KW-0540">Nuclease</keyword>
<evidence type="ECO:0000256" key="3">
    <source>
        <dbReference type="ARBA" id="ARBA00022722"/>
    </source>
</evidence>
<dbReference type="NCBIfam" id="TIGR01280">
    <property type="entry name" value="xseB"/>
    <property type="match status" value="1"/>
</dbReference>
<evidence type="ECO:0000256" key="7">
    <source>
        <dbReference type="SAM" id="MobiDB-lite"/>
    </source>
</evidence>
<comment type="similarity">
    <text evidence="1">Belongs to the XseB family.</text>
</comment>